<dbReference type="Gene3D" id="3.40.50.2000">
    <property type="entry name" value="Glycogen Phosphorylase B"/>
    <property type="match status" value="2"/>
</dbReference>
<dbReference type="GO" id="GO:0016740">
    <property type="term" value="F:transferase activity"/>
    <property type="evidence" value="ECO:0007669"/>
    <property type="project" value="UniProtKB-KW"/>
</dbReference>
<organism evidence="1 2">
    <name type="scientific">Sphaerisporangium rubeum</name>
    <dbReference type="NCBI Taxonomy" id="321317"/>
    <lineage>
        <taxon>Bacteria</taxon>
        <taxon>Bacillati</taxon>
        <taxon>Actinomycetota</taxon>
        <taxon>Actinomycetes</taxon>
        <taxon>Streptosporangiales</taxon>
        <taxon>Streptosporangiaceae</taxon>
        <taxon>Sphaerisporangium</taxon>
    </lineage>
</organism>
<sequence>MNVLLCPFSDPGYLYPVLAAGIELRRRGHTVAVLARRGAAGAVAEAGLTALDAAEYGGKGAFSVDRWMLSGHEQYRAVIAAARDTEAVALVTSALCHGALLAGEALGLPVTVLGFAAHLWPYKAGGDDEPQHVVRREWRLRELLHHYHLLRDRTGLPRRDNRPADRPLIGAGLLLRGGPALEYPGAVLPDGVRHVGPCHWEPGPGPAELGRVSRLLARTGKPVVYVHLSRVFGGTSLWPRLNAMFTGGPYQAVVEVGRSGASQADPRADIVTVRLPWMDPLVEMSHAVLTSGTSAPVLAALRHGRPLVVAPAASEQPLLAEACVRAGVAVRLPAGDDEGAALAAAVTGEPLRRRARWLGSRLRDAGEAAAAADLVVSTVSSTPATRTGTRR</sequence>
<dbReference type="SUPFAM" id="SSF53756">
    <property type="entry name" value="UDP-Glycosyltransferase/glycogen phosphorylase"/>
    <property type="match status" value="1"/>
</dbReference>
<dbReference type="RefSeq" id="WP_184980695.1">
    <property type="nucleotide sequence ID" value="NZ_JACHIU010000001.1"/>
</dbReference>
<comment type="caution">
    <text evidence="1">The sequence shown here is derived from an EMBL/GenBank/DDBJ whole genome shotgun (WGS) entry which is preliminary data.</text>
</comment>
<dbReference type="Proteomes" id="UP000555564">
    <property type="component" value="Unassembled WGS sequence"/>
</dbReference>
<keyword evidence="1" id="KW-0808">Transferase</keyword>
<dbReference type="EMBL" id="JACHIU010000001">
    <property type="protein sequence ID" value="MBB6473141.1"/>
    <property type="molecule type" value="Genomic_DNA"/>
</dbReference>
<accession>A0A7X0IDA5</accession>
<proteinExistence type="predicted"/>
<evidence type="ECO:0000313" key="2">
    <source>
        <dbReference type="Proteomes" id="UP000555564"/>
    </source>
</evidence>
<dbReference type="AlphaFoldDB" id="A0A7X0IDA5"/>
<protein>
    <submittedName>
        <fullName evidence="1">UDP:flavonoid glycosyltransferase YjiC (YdhE family)</fullName>
    </submittedName>
</protein>
<evidence type="ECO:0000313" key="1">
    <source>
        <dbReference type="EMBL" id="MBB6473141.1"/>
    </source>
</evidence>
<name>A0A7X0IDA5_9ACTN</name>
<gene>
    <name evidence="1" type="ORF">BJ992_002572</name>
</gene>
<reference evidence="1 2" key="1">
    <citation type="submission" date="2020-08" db="EMBL/GenBank/DDBJ databases">
        <title>Sequencing the genomes of 1000 actinobacteria strains.</title>
        <authorList>
            <person name="Klenk H.-P."/>
        </authorList>
    </citation>
    <scope>NUCLEOTIDE SEQUENCE [LARGE SCALE GENOMIC DNA]</scope>
    <source>
        <strain evidence="1 2">DSM 44936</strain>
    </source>
</reference>
<keyword evidence="2" id="KW-1185">Reference proteome</keyword>